<feature type="compositionally biased region" description="Basic and acidic residues" evidence="2">
    <location>
        <begin position="15"/>
        <end position="31"/>
    </location>
</feature>
<dbReference type="Proteomes" id="UP001583186">
    <property type="component" value="Unassembled WGS sequence"/>
</dbReference>
<dbReference type="EMBL" id="JAWCUI010000079">
    <property type="protein sequence ID" value="KAL1889167.1"/>
    <property type="molecule type" value="Genomic_DNA"/>
</dbReference>
<feature type="compositionally biased region" description="Polar residues" evidence="2">
    <location>
        <begin position="39"/>
        <end position="50"/>
    </location>
</feature>
<evidence type="ECO:0000256" key="2">
    <source>
        <dbReference type="SAM" id="MobiDB-lite"/>
    </source>
</evidence>
<evidence type="ECO:0000256" key="1">
    <source>
        <dbReference type="SAM" id="Coils"/>
    </source>
</evidence>
<gene>
    <name evidence="3" type="ORF">Sste5346_009116</name>
</gene>
<proteinExistence type="predicted"/>
<feature type="coiled-coil region" evidence="1">
    <location>
        <begin position="296"/>
        <end position="323"/>
    </location>
</feature>
<name>A0ABR3YMP3_9PEZI</name>
<keyword evidence="1" id="KW-0175">Coiled coil</keyword>
<organism evidence="3 4">
    <name type="scientific">Sporothrix stenoceras</name>
    <dbReference type="NCBI Taxonomy" id="5173"/>
    <lineage>
        <taxon>Eukaryota</taxon>
        <taxon>Fungi</taxon>
        <taxon>Dikarya</taxon>
        <taxon>Ascomycota</taxon>
        <taxon>Pezizomycotina</taxon>
        <taxon>Sordariomycetes</taxon>
        <taxon>Sordariomycetidae</taxon>
        <taxon>Ophiostomatales</taxon>
        <taxon>Ophiostomataceae</taxon>
        <taxon>Sporothrix</taxon>
    </lineage>
</organism>
<reference evidence="3 4" key="1">
    <citation type="journal article" date="2024" name="IMA Fungus">
        <title>IMA Genome - F19 : A genome assembly and annotation guide to empower mycologists, including annotated draft genome sequences of Ceratocystis pirilliformis, Diaporthe australafricana, Fusarium ophioides, Paecilomyces lecythidis, and Sporothrix stenoceras.</title>
        <authorList>
            <person name="Aylward J."/>
            <person name="Wilson A.M."/>
            <person name="Visagie C.M."/>
            <person name="Spraker J."/>
            <person name="Barnes I."/>
            <person name="Buitendag C."/>
            <person name="Ceriani C."/>
            <person name="Del Mar Angel L."/>
            <person name="du Plessis D."/>
            <person name="Fuchs T."/>
            <person name="Gasser K."/>
            <person name="Kramer D."/>
            <person name="Li W."/>
            <person name="Munsamy K."/>
            <person name="Piso A."/>
            <person name="Price J.L."/>
            <person name="Sonnekus B."/>
            <person name="Thomas C."/>
            <person name="van der Nest A."/>
            <person name="van Dijk A."/>
            <person name="van Heerden A."/>
            <person name="van Vuuren N."/>
            <person name="Yilmaz N."/>
            <person name="Duong T.A."/>
            <person name="van der Merwe N.A."/>
            <person name="Wingfield M.J."/>
            <person name="Wingfield B.D."/>
        </authorList>
    </citation>
    <scope>NUCLEOTIDE SEQUENCE [LARGE SCALE GENOMIC DNA]</scope>
    <source>
        <strain evidence="3 4">CMW 5346</strain>
    </source>
</reference>
<accession>A0ABR3YMP3</accession>
<dbReference type="Gene3D" id="6.10.280.230">
    <property type="match status" value="1"/>
</dbReference>
<feature type="region of interest" description="Disordered" evidence="2">
    <location>
        <begin position="1"/>
        <end position="50"/>
    </location>
</feature>
<protein>
    <recommendedName>
        <fullName evidence="5">Peroxin 20</fullName>
    </recommendedName>
</protein>
<feature type="compositionally biased region" description="Polar residues" evidence="2">
    <location>
        <begin position="390"/>
        <end position="399"/>
    </location>
</feature>
<evidence type="ECO:0000313" key="3">
    <source>
        <dbReference type="EMBL" id="KAL1889167.1"/>
    </source>
</evidence>
<comment type="caution">
    <text evidence="3">The sequence shown here is derived from an EMBL/GenBank/DDBJ whole genome shotgun (WGS) entry which is preliminary data.</text>
</comment>
<evidence type="ECO:0000313" key="4">
    <source>
        <dbReference type="Proteomes" id="UP001583186"/>
    </source>
</evidence>
<evidence type="ECO:0008006" key="5">
    <source>
        <dbReference type="Google" id="ProtNLM"/>
    </source>
</evidence>
<feature type="region of interest" description="Disordered" evidence="2">
    <location>
        <begin position="359"/>
        <end position="399"/>
    </location>
</feature>
<keyword evidence="4" id="KW-1185">Reference proteome</keyword>
<sequence length="399" mass="42008">MSDDLCGPSTALKSFSEHVNRDRSVHQDRAAPGRAGPSNFRSVPNGQNSNEAEARAFAAGGAAFQADPMMGPDMAMNGHMHHPPPPQFQQMGPRFVGPSHGHAVNANNWAAEFASTNNAGPAAAAPSLAGNAPAHASPYAPQQAVNRLQHFSSGMMAQSPSFLPSSYQPNFAAPQTFSSFTPQPSSAFAPTAAMSHIPAPQFATDNVPLANDVLANTPSGVAGLTEAELEARFAAFDTADDGFEDEMGAWMAQHGPAAEQQGQTATEQEDVDAIMERMADELDAQRLAEEEPVTDDAIAEEAAAEAEREAANLVKDQDDLARTAGQIVSTLDSNSRFQQSSFLRLMRRIQDREVTVQGDTLVDGAGQPIEPATTAAATTTNSADQDPAGQPQTNSENQA</sequence>